<dbReference type="InterPro" id="IPR002575">
    <property type="entry name" value="Aminoglycoside_PTrfase"/>
</dbReference>
<reference evidence="2 3" key="1">
    <citation type="journal article" date="2019" name="Int. J. Syst. Evol. Microbiol.">
        <title>The Global Catalogue of Microorganisms (GCM) 10K type strain sequencing project: providing services to taxonomists for standard genome sequencing and annotation.</title>
        <authorList>
            <consortium name="The Broad Institute Genomics Platform"/>
            <consortium name="The Broad Institute Genome Sequencing Center for Infectious Disease"/>
            <person name="Wu L."/>
            <person name="Ma J."/>
        </authorList>
    </citation>
    <scope>NUCLEOTIDE SEQUENCE [LARGE SCALE GENOMIC DNA]</scope>
    <source>
        <strain evidence="2 3">JCM 15933</strain>
    </source>
</reference>
<dbReference type="PANTHER" id="PTHR21310:SF15">
    <property type="entry name" value="AMINOGLYCOSIDE PHOSPHOTRANSFERASE DOMAIN-CONTAINING PROTEIN"/>
    <property type="match status" value="1"/>
</dbReference>
<dbReference type="Gene3D" id="3.30.200.20">
    <property type="entry name" value="Phosphorylase Kinase, domain 1"/>
    <property type="match status" value="1"/>
</dbReference>
<dbReference type="InterPro" id="IPR051678">
    <property type="entry name" value="AGP_Transferase"/>
</dbReference>
<dbReference type="Proteomes" id="UP001501470">
    <property type="component" value="Unassembled WGS sequence"/>
</dbReference>
<sequence>MPHAPSPTQRLLTAGDVTTLLRQRAGLNVVHCGTLSGGTFAAVWRATLDDGRDVVVKVGPPPEVPLLRYERGVIAAEAQYYRTVAANTAHVPVPPVLHADDDVVVVGLLPGRPLTELPDETAGEAVREQLGVALRHLHGVTGPHFGYEGDGRASGATWAAAFTAMTADLLADAADWEVALPVPADEVLATIERHAGVLAEVERPALVHFDLWDGNVLCEAGGPASRLTGLVDGERYFWGDPLYDFVSTAIGRRMEELPEHPVLRGYYGATPHTFTPSQRLRLMLYRMQFSVLLLAEMPSRGITGEEARGRREWVTPQLLADHRDLGPVGHSVV</sequence>
<dbReference type="InterPro" id="IPR011009">
    <property type="entry name" value="Kinase-like_dom_sf"/>
</dbReference>
<evidence type="ECO:0000313" key="3">
    <source>
        <dbReference type="Proteomes" id="UP001501470"/>
    </source>
</evidence>
<dbReference type="Gene3D" id="3.90.1200.10">
    <property type="match status" value="1"/>
</dbReference>
<evidence type="ECO:0000259" key="1">
    <source>
        <dbReference type="Pfam" id="PF01636"/>
    </source>
</evidence>
<dbReference type="RefSeq" id="WP_344502311.1">
    <property type="nucleotide sequence ID" value="NZ_BAAAQD010000004.1"/>
</dbReference>
<dbReference type="PANTHER" id="PTHR21310">
    <property type="entry name" value="AMINOGLYCOSIDE PHOSPHOTRANSFERASE-RELATED-RELATED"/>
    <property type="match status" value="1"/>
</dbReference>
<proteinExistence type="predicted"/>
<protein>
    <submittedName>
        <fullName evidence="2">Aminoglycoside phosphotransferase family protein</fullName>
    </submittedName>
</protein>
<evidence type="ECO:0000313" key="2">
    <source>
        <dbReference type="EMBL" id="GAA1512432.1"/>
    </source>
</evidence>
<name>A0ABN2A6J7_9ACTN</name>
<accession>A0ABN2A6J7</accession>
<comment type="caution">
    <text evidence="2">The sequence shown here is derived from an EMBL/GenBank/DDBJ whole genome shotgun (WGS) entry which is preliminary data.</text>
</comment>
<dbReference type="SUPFAM" id="SSF56112">
    <property type="entry name" value="Protein kinase-like (PK-like)"/>
    <property type="match status" value="1"/>
</dbReference>
<keyword evidence="3" id="KW-1185">Reference proteome</keyword>
<dbReference type="Pfam" id="PF01636">
    <property type="entry name" value="APH"/>
    <property type="match status" value="1"/>
</dbReference>
<organism evidence="2 3">
    <name type="scientific">Dactylosporangium maewongense</name>
    <dbReference type="NCBI Taxonomy" id="634393"/>
    <lineage>
        <taxon>Bacteria</taxon>
        <taxon>Bacillati</taxon>
        <taxon>Actinomycetota</taxon>
        <taxon>Actinomycetes</taxon>
        <taxon>Micromonosporales</taxon>
        <taxon>Micromonosporaceae</taxon>
        <taxon>Dactylosporangium</taxon>
    </lineage>
</organism>
<gene>
    <name evidence="2" type="ORF">GCM10009827_028430</name>
</gene>
<dbReference type="EMBL" id="BAAAQD010000004">
    <property type="protein sequence ID" value="GAA1512432.1"/>
    <property type="molecule type" value="Genomic_DNA"/>
</dbReference>
<feature type="domain" description="Aminoglycoside phosphotransferase" evidence="1">
    <location>
        <begin position="35"/>
        <end position="255"/>
    </location>
</feature>